<dbReference type="InterPro" id="IPR050093">
    <property type="entry name" value="ABC_SmlMolc_Importer"/>
</dbReference>
<evidence type="ECO:0000259" key="8">
    <source>
        <dbReference type="PROSITE" id="PS50893"/>
    </source>
</evidence>
<dbReference type="Gene3D" id="3.40.50.300">
    <property type="entry name" value="P-loop containing nucleotide triphosphate hydrolases"/>
    <property type="match status" value="1"/>
</dbReference>
<evidence type="ECO:0000256" key="6">
    <source>
        <dbReference type="ARBA" id="ARBA00023136"/>
    </source>
</evidence>
<keyword evidence="5 7" id="KW-1278">Translocase</keyword>
<geneLocation type="plasmid" evidence="9 10">
    <name>pO132a</name>
</geneLocation>
<evidence type="ECO:0000313" key="10">
    <source>
        <dbReference type="Proteomes" id="UP001225611"/>
    </source>
</evidence>
<keyword evidence="10" id="KW-1185">Reference proteome</keyword>
<evidence type="ECO:0000256" key="2">
    <source>
        <dbReference type="ARBA" id="ARBA00022475"/>
    </source>
</evidence>
<reference evidence="9 10" key="1">
    <citation type="journal article" date="2023" name="Syst. Appl. Microbiol.">
        <title>Agrobacterium cucumeris sp. nov. isolated from crazy roots on cucumber (Cucumis sativus).</title>
        <authorList>
            <person name="Warabieda M."/>
            <person name="Kuzmanovic N."/>
            <person name="Trzcinski P."/>
            <person name="Pulawska J."/>
        </authorList>
    </citation>
    <scope>NUCLEOTIDE SEQUENCE [LARGE SCALE GENOMIC DNA]</scope>
    <source>
        <strain evidence="9 10">O132</strain>
    </source>
</reference>
<evidence type="ECO:0000256" key="4">
    <source>
        <dbReference type="ARBA" id="ARBA00022840"/>
    </source>
</evidence>
<dbReference type="EC" id="7.6.2.11" evidence="7"/>
<dbReference type="Pfam" id="PF00005">
    <property type="entry name" value="ABC_tran"/>
    <property type="match status" value="1"/>
</dbReference>
<dbReference type="PROSITE" id="PS00211">
    <property type="entry name" value="ABC_TRANSPORTER_1"/>
    <property type="match status" value="1"/>
</dbReference>
<dbReference type="SUPFAM" id="SSF50331">
    <property type="entry name" value="MOP-like"/>
    <property type="match status" value="1"/>
</dbReference>
<dbReference type="GO" id="GO:0005524">
    <property type="term" value="F:ATP binding"/>
    <property type="evidence" value="ECO:0007669"/>
    <property type="project" value="UniProtKB-KW"/>
</dbReference>
<evidence type="ECO:0000256" key="1">
    <source>
        <dbReference type="ARBA" id="ARBA00022448"/>
    </source>
</evidence>
<dbReference type="InterPro" id="IPR003593">
    <property type="entry name" value="AAA+_ATPase"/>
</dbReference>
<proteinExistence type="inferred from homology"/>
<comment type="function">
    <text evidence="7">Part of the ABC transporter complex PotABCD involved in spermidine/putrescine import. Responsible for energy coupling to the transport system.</text>
</comment>
<dbReference type="InterPro" id="IPR017871">
    <property type="entry name" value="ABC_transporter-like_CS"/>
</dbReference>
<dbReference type="SMART" id="SM00382">
    <property type="entry name" value="AAA"/>
    <property type="match status" value="1"/>
</dbReference>
<feature type="domain" description="ABC transporter" evidence="8">
    <location>
        <begin position="13"/>
        <end position="244"/>
    </location>
</feature>
<dbReference type="PANTHER" id="PTHR42781">
    <property type="entry name" value="SPERMIDINE/PUTRESCINE IMPORT ATP-BINDING PROTEIN POTA"/>
    <property type="match status" value="1"/>
</dbReference>
<dbReference type="Proteomes" id="UP001225611">
    <property type="component" value="Plasmid pO132a"/>
</dbReference>
<dbReference type="SUPFAM" id="SSF52540">
    <property type="entry name" value="P-loop containing nucleoside triphosphate hydrolases"/>
    <property type="match status" value="1"/>
</dbReference>
<organism evidence="9 10">
    <name type="scientific">Agrobacterium cucumeris</name>
    <dbReference type="NCBI Taxonomy" id="2862866"/>
    <lineage>
        <taxon>Bacteria</taxon>
        <taxon>Pseudomonadati</taxon>
        <taxon>Pseudomonadota</taxon>
        <taxon>Alphaproteobacteria</taxon>
        <taxon>Hyphomicrobiales</taxon>
        <taxon>Rhizobiaceae</taxon>
        <taxon>Rhizobium/Agrobacterium group</taxon>
        <taxon>Agrobacterium</taxon>
    </lineage>
</organism>
<evidence type="ECO:0000313" key="9">
    <source>
        <dbReference type="EMBL" id="WHO11647.1"/>
    </source>
</evidence>
<dbReference type="NCBIfam" id="TIGR01187">
    <property type="entry name" value="potA"/>
    <property type="match status" value="1"/>
</dbReference>
<dbReference type="Pfam" id="PF08402">
    <property type="entry name" value="TOBE_2"/>
    <property type="match status" value="1"/>
</dbReference>
<keyword evidence="2 7" id="KW-1003">Cell membrane</keyword>
<dbReference type="Gene3D" id="2.40.50.100">
    <property type="match status" value="1"/>
</dbReference>
<dbReference type="InterPro" id="IPR027417">
    <property type="entry name" value="P-loop_NTPase"/>
</dbReference>
<keyword evidence="6 7" id="KW-0472">Membrane</keyword>
<protein>
    <recommendedName>
        <fullName evidence="7">Spermidine/putrescine import ATP-binding protein PotA</fullName>
        <ecNumber evidence="7">7.6.2.11</ecNumber>
    </recommendedName>
</protein>
<keyword evidence="3 7" id="KW-0547">Nucleotide-binding</keyword>
<keyword evidence="1 7" id="KW-0813">Transport</keyword>
<dbReference type="PROSITE" id="PS50893">
    <property type="entry name" value="ABC_TRANSPORTER_2"/>
    <property type="match status" value="1"/>
</dbReference>
<evidence type="ECO:0000256" key="3">
    <source>
        <dbReference type="ARBA" id="ARBA00022741"/>
    </source>
</evidence>
<comment type="similarity">
    <text evidence="7">Belongs to the ABC transporter superfamily. Spermidine/putrescine importer (TC 3.A.1.11.1) family.</text>
</comment>
<keyword evidence="4 7" id="KW-0067">ATP-binding</keyword>
<dbReference type="EMBL" id="CP080389">
    <property type="protein sequence ID" value="WHO11647.1"/>
    <property type="molecule type" value="Genomic_DNA"/>
</dbReference>
<evidence type="ECO:0000256" key="5">
    <source>
        <dbReference type="ARBA" id="ARBA00022967"/>
    </source>
</evidence>
<dbReference type="PANTHER" id="PTHR42781:SF6">
    <property type="entry name" value="SPERMIDINE_PUTRESCINE IMPORT ATP-BINDING PROTEIN POTA"/>
    <property type="match status" value="1"/>
</dbReference>
<keyword evidence="9" id="KW-0614">Plasmid</keyword>
<dbReference type="InterPro" id="IPR003439">
    <property type="entry name" value="ABC_transporter-like_ATP-bd"/>
</dbReference>
<accession>A0ABY8RWS2</accession>
<gene>
    <name evidence="7" type="primary">potA</name>
    <name evidence="9" type="ORF">KZ699_24865</name>
</gene>
<name>A0ABY8RWS2_9HYPH</name>
<dbReference type="InterPro" id="IPR008995">
    <property type="entry name" value="Mo/tungstate-bd_C_term_dom"/>
</dbReference>
<comment type="catalytic activity">
    <reaction evidence="7">
        <text>ATP + H2O + polyamine-[polyamine-binding protein]Side 1 = ADP + phosphate + polyamineSide 2 + [polyamine-binding protein]Side 1.</text>
        <dbReference type="EC" id="7.6.2.11"/>
    </reaction>
</comment>
<comment type="subunit">
    <text evidence="7">The complex is composed of two ATP-binding proteins (PotA), two transmembrane proteins (PotB and PotC) and a solute-binding protein (PotD).</text>
</comment>
<dbReference type="InterPro" id="IPR005893">
    <property type="entry name" value="PotA-like"/>
</dbReference>
<dbReference type="InterPro" id="IPR013611">
    <property type="entry name" value="Transp-assoc_OB_typ2"/>
</dbReference>
<evidence type="ECO:0000256" key="7">
    <source>
        <dbReference type="RuleBase" id="RU364083"/>
    </source>
</evidence>
<sequence>MKSQNIREFQSFLSIRSVAKTYDGQSYVLRDVEAEIKQGEFFTLLGPSGSGKTTLLMIIAGFEDASGGRLSFKGGDLGSVPAYRRNFGMVFQNYALFPHMTVAQNIAYPLRQRGLNRHEIGEKVRDAMAMVKLEALGDRNPRQLSGGQQQRVALARALVFSPEVVLFDEPLGALDRRLREHMQLEIRRLHQELGITMIYVTHDQEEALVLSDRIAVFNQGKIQQVDHPSAIYERPTSSFVANFIGENNRLDGVVVQISGSECAVDLSDGTRLIAQCVADLAPGRATSVAVRPEQIRISAPGAAATAGRNAYKADILEMIYVGSRIRLQCRLAGGDVVTAEALPDDISGLSPGMGVDLSWRAIDCRALDPIETGIGGGQA</sequence>
<dbReference type="RefSeq" id="WP_269704243.1">
    <property type="nucleotide sequence ID" value="NZ_CP080389.1"/>
</dbReference>